<evidence type="ECO:0000256" key="1">
    <source>
        <dbReference type="SAM" id="MobiDB-lite"/>
    </source>
</evidence>
<organism evidence="2">
    <name type="scientific">freshwater metagenome</name>
    <dbReference type="NCBI Taxonomy" id="449393"/>
    <lineage>
        <taxon>unclassified sequences</taxon>
        <taxon>metagenomes</taxon>
        <taxon>ecological metagenomes</taxon>
    </lineage>
</organism>
<sequence>MAVPRKSTLRGIRVPVGGSAPRKREALPPAEPVSDPNTPRGLIDYSMQRRATLRSVFGGNVFDGLNICDADTYLVRAARYHGNPTGRVCPICRKTDLDEVTYAFGEELGHASGSAIDPEGLPQMAMRFGDFRVYVVEVCQECNWNHLLTSYTLGDGVPRRPQPRPRDLEDL</sequence>
<dbReference type="EMBL" id="CAFBMR010000177">
    <property type="protein sequence ID" value="CAB4934113.1"/>
    <property type="molecule type" value="Genomic_DNA"/>
</dbReference>
<feature type="region of interest" description="Disordered" evidence="1">
    <location>
        <begin position="1"/>
        <end position="40"/>
    </location>
</feature>
<name>A0A6J7IS72_9ZZZZ</name>
<gene>
    <name evidence="2" type="ORF">UFOPK3610_02095</name>
</gene>
<evidence type="ECO:0000313" key="2">
    <source>
        <dbReference type="EMBL" id="CAB4934113.1"/>
    </source>
</evidence>
<reference evidence="2" key="1">
    <citation type="submission" date="2020-05" db="EMBL/GenBank/DDBJ databases">
        <authorList>
            <person name="Chiriac C."/>
            <person name="Salcher M."/>
            <person name="Ghai R."/>
            <person name="Kavagutti S V."/>
        </authorList>
    </citation>
    <scope>NUCLEOTIDE SEQUENCE</scope>
</reference>
<accession>A0A6J7IS72</accession>
<dbReference type="Pfam" id="PF17249">
    <property type="entry name" value="DUF5318"/>
    <property type="match status" value="1"/>
</dbReference>
<dbReference type="InterPro" id="IPR035169">
    <property type="entry name" value="DUF5318"/>
</dbReference>
<protein>
    <submittedName>
        <fullName evidence="2">Unannotated protein</fullName>
    </submittedName>
</protein>
<proteinExistence type="predicted"/>
<dbReference type="AlphaFoldDB" id="A0A6J7IS72"/>